<protein>
    <submittedName>
        <fullName evidence="5">Erg26, C-3 sterol dehydrogenase</fullName>
        <ecNumber evidence="5">1.1.1.170</ecNumber>
    </submittedName>
</protein>
<proteinExistence type="inferred from homology"/>
<dbReference type="SUPFAM" id="SSF51735">
    <property type="entry name" value="NAD(P)-binding Rossmann-fold domains"/>
    <property type="match status" value="1"/>
</dbReference>
<dbReference type="InterPro" id="IPR036291">
    <property type="entry name" value="NAD(P)-bd_dom_sf"/>
</dbReference>
<evidence type="ECO:0000313" key="6">
    <source>
        <dbReference type="Proteomes" id="UP001150925"/>
    </source>
</evidence>
<dbReference type="InterPro" id="IPR002225">
    <property type="entry name" value="3Beta_OHSteriod_DH/Estase"/>
</dbReference>
<evidence type="ECO:0000259" key="4">
    <source>
        <dbReference type="Pfam" id="PF01073"/>
    </source>
</evidence>
<dbReference type="OrthoDB" id="10058185at2759"/>
<organism evidence="5 6">
    <name type="scientific">Dispira parvispora</name>
    <dbReference type="NCBI Taxonomy" id="1520584"/>
    <lineage>
        <taxon>Eukaryota</taxon>
        <taxon>Fungi</taxon>
        <taxon>Fungi incertae sedis</taxon>
        <taxon>Zoopagomycota</taxon>
        <taxon>Kickxellomycotina</taxon>
        <taxon>Dimargaritomycetes</taxon>
        <taxon>Dimargaritales</taxon>
        <taxon>Dimargaritaceae</taxon>
        <taxon>Dispira</taxon>
    </lineage>
</organism>
<dbReference type="Gene3D" id="3.40.50.720">
    <property type="entry name" value="NAD(P)-binding Rossmann-like Domain"/>
    <property type="match status" value="1"/>
</dbReference>
<dbReference type="EC" id="1.1.1.170" evidence="5"/>
<dbReference type="Proteomes" id="UP001150925">
    <property type="component" value="Unassembled WGS sequence"/>
</dbReference>
<keyword evidence="3" id="KW-0812">Transmembrane</keyword>
<keyword evidence="3" id="KW-0472">Membrane</keyword>
<dbReference type="PANTHER" id="PTHR43245:SF51">
    <property type="entry name" value="SHORT CHAIN DEHYDROGENASE_REDUCTASE FAMILY 42E, MEMBER 2"/>
    <property type="match status" value="1"/>
</dbReference>
<accession>A0A9W8AWA9</accession>
<keyword evidence="6" id="KW-1185">Reference proteome</keyword>
<feature type="domain" description="3-beta hydroxysteroid dehydrogenase/isomerase" evidence="4">
    <location>
        <begin position="12"/>
        <end position="255"/>
    </location>
</feature>
<dbReference type="InterPro" id="IPR050177">
    <property type="entry name" value="Lipid_A_modif_metabolic_enz"/>
</dbReference>
<evidence type="ECO:0000256" key="1">
    <source>
        <dbReference type="ARBA" id="ARBA00009219"/>
    </source>
</evidence>
<evidence type="ECO:0000256" key="3">
    <source>
        <dbReference type="SAM" id="Phobius"/>
    </source>
</evidence>
<sequence>MVESTSSAPVYLVIGGGGFLGSHIVDLLSERHPEASLRILDLRVPNKLPHVEYFLGDICDPELVDRACAGVTTVIHTASPHPGSPRAIMRKVNVEGTANVIRGCQTQGVGNLIYTSSSSVVMPAQGQVVNADETLPYPSQFADYYGETKAQAEELVLKANGEKALRTCSLRPAGIFGPRDQQMVPKGMASLKRNAHRFQLGSNRTLTDFTYVTNVAHAHTLAVEKLPTDDRIAGEAFFITNDSPVLFWDQLRGLWSLVSNDIRPWVVIPDAVAYAIYYLVYYVLALLSLFIPGFKSNAAFVIKLLLTHRFYNITKAKTLLGYHPIVSLDDGYRRSVEWYLESQRE</sequence>
<dbReference type="EMBL" id="JANBPY010000477">
    <property type="protein sequence ID" value="KAJ1966672.1"/>
    <property type="molecule type" value="Genomic_DNA"/>
</dbReference>
<dbReference type="GO" id="GO:0006694">
    <property type="term" value="P:steroid biosynthetic process"/>
    <property type="evidence" value="ECO:0007669"/>
    <property type="project" value="InterPro"/>
</dbReference>
<evidence type="ECO:0000256" key="2">
    <source>
        <dbReference type="ARBA" id="ARBA00023002"/>
    </source>
</evidence>
<evidence type="ECO:0000313" key="5">
    <source>
        <dbReference type="EMBL" id="KAJ1966672.1"/>
    </source>
</evidence>
<keyword evidence="3" id="KW-1133">Transmembrane helix</keyword>
<comment type="similarity">
    <text evidence="1">Belongs to the 3-beta-HSD family.</text>
</comment>
<gene>
    <name evidence="5" type="primary">ERG26</name>
    <name evidence="5" type="ORF">IWQ62_002318</name>
</gene>
<name>A0A9W8AWA9_9FUNG</name>
<dbReference type="GO" id="GO:0000252">
    <property type="term" value="F:3-beta-hydroxysteroid dehydrogenase [NAD(P)+]/C4-decarboxylase activity"/>
    <property type="evidence" value="ECO:0007669"/>
    <property type="project" value="UniProtKB-EC"/>
</dbReference>
<comment type="caution">
    <text evidence="5">The sequence shown here is derived from an EMBL/GenBank/DDBJ whole genome shotgun (WGS) entry which is preliminary data.</text>
</comment>
<reference evidence="5" key="1">
    <citation type="submission" date="2022-07" db="EMBL/GenBank/DDBJ databases">
        <title>Phylogenomic reconstructions and comparative analyses of Kickxellomycotina fungi.</title>
        <authorList>
            <person name="Reynolds N.K."/>
            <person name="Stajich J.E."/>
            <person name="Barry K."/>
            <person name="Grigoriev I.V."/>
            <person name="Crous P."/>
            <person name="Smith M.E."/>
        </authorList>
    </citation>
    <scope>NUCLEOTIDE SEQUENCE</scope>
    <source>
        <strain evidence="5">RSA 1196</strain>
    </source>
</reference>
<dbReference type="Pfam" id="PF01073">
    <property type="entry name" value="3Beta_HSD"/>
    <property type="match status" value="1"/>
</dbReference>
<dbReference type="AlphaFoldDB" id="A0A9W8AWA9"/>
<keyword evidence="2 5" id="KW-0560">Oxidoreductase</keyword>
<dbReference type="PANTHER" id="PTHR43245">
    <property type="entry name" value="BIFUNCTIONAL POLYMYXIN RESISTANCE PROTEIN ARNA"/>
    <property type="match status" value="1"/>
</dbReference>
<feature type="transmembrane region" description="Helical" evidence="3">
    <location>
        <begin position="271"/>
        <end position="294"/>
    </location>
</feature>